<protein>
    <submittedName>
        <fullName evidence="2">Lytic transglycosylase domain-containing protein</fullName>
    </submittedName>
</protein>
<dbReference type="Proteomes" id="UP001597474">
    <property type="component" value="Unassembled WGS sequence"/>
</dbReference>
<keyword evidence="3" id="KW-1185">Reference proteome</keyword>
<comment type="caution">
    <text evidence="2">The sequence shown here is derived from an EMBL/GenBank/DDBJ whole genome shotgun (WGS) entry which is preliminary data.</text>
</comment>
<accession>A0ABW5U102</accession>
<reference evidence="3" key="1">
    <citation type="journal article" date="2019" name="Int. J. Syst. Evol. Microbiol.">
        <title>The Global Catalogue of Microorganisms (GCM) 10K type strain sequencing project: providing services to taxonomists for standard genome sequencing and annotation.</title>
        <authorList>
            <consortium name="The Broad Institute Genomics Platform"/>
            <consortium name="The Broad Institute Genome Sequencing Center for Infectious Disease"/>
            <person name="Wu L."/>
            <person name="Ma J."/>
        </authorList>
    </citation>
    <scope>NUCLEOTIDE SEQUENCE [LARGE SCALE GENOMIC DNA]</scope>
    <source>
        <strain evidence="3">TISTR 2562</strain>
    </source>
</reference>
<dbReference type="EMBL" id="JBHUMP010000005">
    <property type="protein sequence ID" value="MFD2739576.1"/>
    <property type="molecule type" value="Genomic_DNA"/>
</dbReference>
<dbReference type="SUPFAM" id="SSF53955">
    <property type="entry name" value="Lysozyme-like"/>
    <property type="match status" value="1"/>
</dbReference>
<keyword evidence="1" id="KW-0732">Signal</keyword>
<evidence type="ECO:0000313" key="2">
    <source>
        <dbReference type="EMBL" id="MFD2739576.1"/>
    </source>
</evidence>
<dbReference type="Gene3D" id="1.10.530.10">
    <property type="match status" value="1"/>
</dbReference>
<name>A0ABW5U102_9RHOB</name>
<sequence>MRLLGLLLCAALALNAAPGAAFESLFAFPEPESATPPSPPAPRSEIRAGLSLPGIGTPEARLPGLAELALLADPDADLPARGRLPALTARALPVTQAAIGDTGLCIRAIRAAEQRHGLPKDILLAIGLQESGREMHGALTVWPWSVNIDGQSHFFDSRAEAQGFVAARQAEGKTSIDIGCMQINLRWHPQAFASAAQGFDPIANADYAARFLKRLRAEAQGWIDAAGRYHSATPRYKTLYIAGIERNLQVIENRAAHFAALADQDAGPGLATDAGTTLLTSAAPQPRRFNPLRAPVRHGAAGNRGYRRSFAPTAASRVLAQAVAAPSVPEADTAKGPWWSAEISEGGAARSIYSDRDLAPVIPAHAIAPLPGQAP</sequence>
<gene>
    <name evidence="2" type="ORF">ACFSUD_08355</name>
</gene>
<feature type="chain" id="PRO_5046440991" evidence="1">
    <location>
        <begin position="22"/>
        <end position="375"/>
    </location>
</feature>
<dbReference type="RefSeq" id="WP_386373329.1">
    <property type="nucleotide sequence ID" value="NZ_JBHUMP010000005.1"/>
</dbReference>
<dbReference type="CDD" id="cd13400">
    <property type="entry name" value="LT_IagB-like"/>
    <property type="match status" value="1"/>
</dbReference>
<evidence type="ECO:0000313" key="3">
    <source>
        <dbReference type="Proteomes" id="UP001597474"/>
    </source>
</evidence>
<evidence type="ECO:0000256" key="1">
    <source>
        <dbReference type="SAM" id="SignalP"/>
    </source>
</evidence>
<dbReference type="InterPro" id="IPR023346">
    <property type="entry name" value="Lysozyme-like_dom_sf"/>
</dbReference>
<feature type="signal peptide" evidence="1">
    <location>
        <begin position="1"/>
        <end position="21"/>
    </location>
</feature>
<organism evidence="2 3">
    <name type="scientific">Sulfitobacter aestuarii</name>
    <dbReference type="NCBI Taxonomy" id="2161676"/>
    <lineage>
        <taxon>Bacteria</taxon>
        <taxon>Pseudomonadati</taxon>
        <taxon>Pseudomonadota</taxon>
        <taxon>Alphaproteobacteria</taxon>
        <taxon>Rhodobacterales</taxon>
        <taxon>Roseobacteraceae</taxon>
        <taxon>Sulfitobacter</taxon>
    </lineage>
</organism>
<proteinExistence type="predicted"/>